<dbReference type="PRINTS" id="PR00038">
    <property type="entry name" value="HTHLUXR"/>
</dbReference>
<dbReference type="PANTHER" id="PTHR43214">
    <property type="entry name" value="TWO-COMPONENT RESPONSE REGULATOR"/>
    <property type="match status" value="1"/>
</dbReference>
<dbReference type="InterPro" id="IPR036388">
    <property type="entry name" value="WH-like_DNA-bd_sf"/>
</dbReference>
<dbReference type="InterPro" id="IPR000792">
    <property type="entry name" value="Tscrpt_reg_LuxR_C"/>
</dbReference>
<keyword evidence="1" id="KW-0805">Transcription regulation</keyword>
<dbReference type="PANTHER" id="PTHR43214:SF42">
    <property type="entry name" value="TRANSCRIPTIONAL REGULATORY PROTEIN DESR"/>
    <property type="match status" value="1"/>
</dbReference>
<keyword evidence="3" id="KW-0804">Transcription</keyword>
<feature type="domain" description="HTH luxR-type" evidence="4">
    <location>
        <begin position="219"/>
        <end position="284"/>
    </location>
</feature>
<dbReference type="SMART" id="SM00421">
    <property type="entry name" value="HTH_LUXR"/>
    <property type="match status" value="1"/>
</dbReference>
<comment type="caution">
    <text evidence="5">The sequence shown here is derived from an EMBL/GenBank/DDBJ whole genome shotgun (WGS) entry which is preliminary data.</text>
</comment>
<dbReference type="Gene3D" id="3.30.450.40">
    <property type="match status" value="1"/>
</dbReference>
<accession>A0ABT3CDV2</accession>
<evidence type="ECO:0000256" key="1">
    <source>
        <dbReference type="ARBA" id="ARBA00023015"/>
    </source>
</evidence>
<dbReference type="InterPro" id="IPR029016">
    <property type="entry name" value="GAF-like_dom_sf"/>
</dbReference>
<dbReference type="InterPro" id="IPR016032">
    <property type="entry name" value="Sig_transdc_resp-reg_C-effctor"/>
</dbReference>
<organism evidence="5 6">
    <name type="scientific">Mycolicibacterium komossense</name>
    <dbReference type="NCBI Taxonomy" id="1779"/>
    <lineage>
        <taxon>Bacteria</taxon>
        <taxon>Bacillati</taxon>
        <taxon>Actinomycetota</taxon>
        <taxon>Actinomycetes</taxon>
        <taxon>Mycobacteriales</taxon>
        <taxon>Mycobacteriaceae</taxon>
        <taxon>Mycolicibacterium</taxon>
    </lineage>
</organism>
<dbReference type="SUPFAM" id="SSF46894">
    <property type="entry name" value="C-terminal effector domain of the bipartite response regulators"/>
    <property type="match status" value="1"/>
</dbReference>
<keyword evidence="2" id="KW-0238">DNA-binding</keyword>
<dbReference type="Pfam" id="PF00196">
    <property type="entry name" value="GerE"/>
    <property type="match status" value="1"/>
</dbReference>
<dbReference type="Proteomes" id="UP001526201">
    <property type="component" value="Unassembled WGS sequence"/>
</dbReference>
<dbReference type="PROSITE" id="PS50043">
    <property type="entry name" value="HTH_LUXR_2"/>
    <property type="match status" value="1"/>
</dbReference>
<evidence type="ECO:0000256" key="2">
    <source>
        <dbReference type="ARBA" id="ARBA00023125"/>
    </source>
</evidence>
<gene>
    <name evidence="5" type="ORF">H7J73_16585</name>
</gene>
<dbReference type="Gene3D" id="1.10.10.10">
    <property type="entry name" value="Winged helix-like DNA-binding domain superfamily/Winged helix DNA-binding domain"/>
    <property type="match status" value="1"/>
</dbReference>
<proteinExistence type="predicted"/>
<dbReference type="EMBL" id="JACKTY010000030">
    <property type="protein sequence ID" value="MCV7227644.1"/>
    <property type="molecule type" value="Genomic_DNA"/>
</dbReference>
<dbReference type="InterPro" id="IPR039420">
    <property type="entry name" value="WalR-like"/>
</dbReference>
<protein>
    <submittedName>
        <fullName evidence="5">Helix-turn-helix transcriptional regulator</fullName>
    </submittedName>
</protein>
<dbReference type="RefSeq" id="WP_264068639.1">
    <property type="nucleotide sequence ID" value="NZ_JACKTY010000030.1"/>
</dbReference>
<evidence type="ECO:0000259" key="4">
    <source>
        <dbReference type="PROSITE" id="PS50043"/>
    </source>
</evidence>
<dbReference type="SUPFAM" id="SSF55781">
    <property type="entry name" value="GAF domain-like"/>
    <property type="match status" value="1"/>
</dbReference>
<keyword evidence="6" id="KW-1185">Reference proteome</keyword>
<evidence type="ECO:0000313" key="5">
    <source>
        <dbReference type="EMBL" id="MCV7227644.1"/>
    </source>
</evidence>
<dbReference type="CDD" id="cd06170">
    <property type="entry name" value="LuxR_C_like"/>
    <property type="match status" value="1"/>
</dbReference>
<reference evidence="5 6" key="1">
    <citation type="journal article" date="2022" name="BMC Genomics">
        <title>Comparative genome analysis of mycobacteria focusing on tRNA and non-coding RNA.</title>
        <authorList>
            <person name="Behra P.R.K."/>
            <person name="Pettersson B.M.F."/>
            <person name="Ramesh M."/>
            <person name="Das S."/>
            <person name="Dasgupta S."/>
            <person name="Kirsebom L.A."/>
        </authorList>
    </citation>
    <scope>NUCLEOTIDE SEQUENCE [LARGE SCALE GENOMIC DNA]</scope>
    <source>
        <strain evidence="5 6">DSM 44078</strain>
    </source>
</reference>
<evidence type="ECO:0000256" key="3">
    <source>
        <dbReference type="ARBA" id="ARBA00023163"/>
    </source>
</evidence>
<sequence length="287" mass="30482">MAPGKADALLRPRDTDALRAELRQVATVGSVPVLFGGEVHGDTLLLSEFLGTRTAMLRGLGVRSSSGLGGASMVAGRPMSVTDYRSASSITHDYDAPVLCEGIRSILAVPVLVDGVARAMLYGAYRVGGPIGDRTAGLMVASARRLSMEFKVRDEVDRRLRLREAHLAGFGETVAAPEDIRAVHAHLRRLASDSTVAPGTAAQLRRLADRLVGAISAEQTAVSAPLTARELDVLAQVAMGCTNSEAAQRLSLKPETVKSYLRSAAAKLGTKTRYESVSRARRARLIP</sequence>
<evidence type="ECO:0000313" key="6">
    <source>
        <dbReference type="Proteomes" id="UP001526201"/>
    </source>
</evidence>
<name>A0ABT3CDV2_9MYCO</name>